<keyword evidence="5" id="KW-1185">Reference proteome</keyword>
<dbReference type="Pfam" id="PF01979">
    <property type="entry name" value="Amidohydro_1"/>
    <property type="match status" value="1"/>
</dbReference>
<evidence type="ECO:0000256" key="1">
    <source>
        <dbReference type="ARBA" id="ARBA00009820"/>
    </source>
</evidence>
<dbReference type="PANTHER" id="PTHR36842">
    <property type="entry name" value="PROTEIN TOLB HOMOLOG"/>
    <property type="match status" value="1"/>
</dbReference>
<dbReference type="SUPFAM" id="SSF51338">
    <property type="entry name" value="Composite domain of metallo-dependent hydrolases"/>
    <property type="match status" value="1"/>
</dbReference>
<dbReference type="Gene3D" id="2.30.40.10">
    <property type="entry name" value="Urease, subunit C, domain 1"/>
    <property type="match status" value="2"/>
</dbReference>
<dbReference type="InterPro" id="IPR011042">
    <property type="entry name" value="6-blade_b-propeller_TolB-like"/>
</dbReference>
<dbReference type="Pfam" id="PF26550">
    <property type="entry name" value="Tricorn_2nd"/>
    <property type="match status" value="1"/>
</dbReference>
<comment type="similarity">
    <text evidence="1">Belongs to the TolB family.</text>
</comment>
<comment type="caution">
    <text evidence="4">The sequence shown here is derived from an EMBL/GenBank/DDBJ whole genome shotgun (WGS) entry which is preliminary data.</text>
</comment>
<dbReference type="PANTHER" id="PTHR36842:SF1">
    <property type="entry name" value="PROTEIN TOLB"/>
    <property type="match status" value="1"/>
</dbReference>
<evidence type="ECO:0000313" key="5">
    <source>
        <dbReference type="Proteomes" id="UP000765802"/>
    </source>
</evidence>
<evidence type="ECO:0000256" key="2">
    <source>
        <dbReference type="SAM" id="MobiDB-lite"/>
    </source>
</evidence>
<dbReference type="InterPro" id="IPR011059">
    <property type="entry name" value="Metal-dep_hydrolase_composite"/>
</dbReference>
<protein>
    <submittedName>
        <fullName evidence="4">Amidohydrolase</fullName>
    </submittedName>
</protein>
<dbReference type="Pfam" id="PF07676">
    <property type="entry name" value="PD40"/>
    <property type="match status" value="1"/>
</dbReference>
<accession>A0ABR7MDB1</accession>
<dbReference type="EMBL" id="MBUA01000029">
    <property type="protein sequence ID" value="MBC6492760.1"/>
    <property type="molecule type" value="Genomic_DNA"/>
</dbReference>
<name>A0ABR7MDB1_9BACT</name>
<dbReference type="InterPro" id="IPR006680">
    <property type="entry name" value="Amidohydro-rel"/>
</dbReference>
<proteinExistence type="inferred from homology"/>
<dbReference type="InterPro" id="IPR032466">
    <property type="entry name" value="Metal_Hydrolase"/>
</dbReference>
<evidence type="ECO:0000259" key="3">
    <source>
        <dbReference type="Pfam" id="PF01979"/>
    </source>
</evidence>
<gene>
    <name evidence="4" type="ORF">BC349_17010</name>
</gene>
<dbReference type="SUPFAM" id="SSF82171">
    <property type="entry name" value="DPP6 N-terminal domain-like"/>
    <property type="match status" value="1"/>
</dbReference>
<dbReference type="InterPro" id="IPR011659">
    <property type="entry name" value="WD40"/>
</dbReference>
<feature type="domain" description="Amidohydrolase-related" evidence="3">
    <location>
        <begin position="1018"/>
        <end position="1086"/>
    </location>
</feature>
<sequence length="1120" mass="123866">MRFKNLPLKPARKIKLNTTEGTWMSLDISPDGKTIVFDLLGDLYTIPATGGKATAVTSGMAFDTHPRYSPDGKKILFTSDRSGSENLWLIDTEKQDTSQLTKDANMNIPSAAWTPDGEYVVYAKGKMNVQLHMIHQKGGGGVQLIEAPPTLKTIDPAVSHDGRYIYYSQRNGAWTYNAPMPQYQLGIYDRTTAKTRTLTSRYGSAFTPVLSKDGKWLVYGSRFEDKTGLVLKNLQTGEEKWLAFPVQRDEQESIATMGVLPGMTFTPDNKALIASFGGKIRRIPLDGTAITDIPFSVDTEVELGAQLDFQFPIKDTSHALTTQVRNLVPSPDGKKLAFTALNRLYIMDYPNGHPRRVTNHNFTEAMPVWSPDGNSLVFSTWTPEGGHLFKAVLNAKTGVQQLTKTPGLYQFANFTPAGDRIIFQRSNAEVYKQSISPFYNNAEEELCWIPASGGEITVIDKCLGRYNPHFVKGDNRIYLNQGGQLLSIQWDGSDEKIHAKISGITTYGMSNFQNGMPMVDKCILSEAAAEAMEMQMPSNAANIRMAPTGNQAFAQINNELYLVTIPQTGKTVNINVADAANASFPARKLTTLGGEFPSWESDGKKVHWTLGNAHFMYDIDKAISFEDSVKAAKKAEAKKTADSLKNMVAKTDSLDKKPADSTGADGNPAKAKAGGTEKPKEDAVYKPLETAIKIYYERDMPTGAIVFRNARIISMKGDEVIEAGDLLVVNNRIKAVGAAGSIAVPAGTREIDCKGKTILPGFVDTHSHMWPNWSMHKNQVWIYAANLAYGVTTTMDPQTSTTDVLTYSDMVDAGSMIGPRVYSTGPGVGFWSYNVKDSAQAESILQQYSKYYHTKYIKMYLTGNRQQRQWIIMAAKNQGLHPTTEGGLNYKLNMTNLLDGYPGHEHAIPVYPLFKDVTGTIAKAQMAVTPTLLVSYGGPFAENYYFQTENPYHEKKMQHFMPYEELAGKTRRVQGWFMPEEHVFPKHAKNMKSLVEGGALAGIGSHGEFQGLGYHWELWAMQSGGMKNHDALKTATILGAKTLGLDQNLGSIEAGKLADLVILDKNPLENIRNSNSVQYVMKNGRLYDGNTADEVYPRQRKLDRREFNYAKPATNTGIPE</sequence>
<feature type="region of interest" description="Disordered" evidence="2">
    <location>
        <begin position="649"/>
        <end position="680"/>
    </location>
</feature>
<organism evidence="4 5">
    <name type="scientific">Flavihumibacter stibioxidans</name>
    <dbReference type="NCBI Taxonomy" id="1834163"/>
    <lineage>
        <taxon>Bacteria</taxon>
        <taxon>Pseudomonadati</taxon>
        <taxon>Bacteroidota</taxon>
        <taxon>Chitinophagia</taxon>
        <taxon>Chitinophagales</taxon>
        <taxon>Chitinophagaceae</taxon>
        <taxon>Flavihumibacter</taxon>
    </lineage>
</organism>
<dbReference type="SUPFAM" id="SSF51556">
    <property type="entry name" value="Metallo-dependent hydrolases"/>
    <property type="match status" value="1"/>
</dbReference>
<dbReference type="Proteomes" id="UP000765802">
    <property type="component" value="Unassembled WGS sequence"/>
</dbReference>
<reference evidence="4 5" key="1">
    <citation type="submission" date="2016-07" db="EMBL/GenBank/DDBJ databases">
        <title>Genome analysis of Flavihumibacter stibioxidans YS-17.</title>
        <authorList>
            <person name="Shi K."/>
            <person name="Han Y."/>
            <person name="Wang G."/>
        </authorList>
    </citation>
    <scope>NUCLEOTIDE SEQUENCE [LARGE SCALE GENOMIC DNA]</scope>
    <source>
        <strain evidence="4 5">YS-17</strain>
    </source>
</reference>
<dbReference type="Gene3D" id="2.120.10.30">
    <property type="entry name" value="TolB, C-terminal domain"/>
    <property type="match status" value="2"/>
</dbReference>
<evidence type="ECO:0000313" key="4">
    <source>
        <dbReference type="EMBL" id="MBC6492760.1"/>
    </source>
</evidence>
<dbReference type="Gene3D" id="3.20.20.140">
    <property type="entry name" value="Metal-dependent hydrolases"/>
    <property type="match status" value="1"/>
</dbReference>